<dbReference type="GO" id="GO:0016787">
    <property type="term" value="F:hydrolase activity"/>
    <property type="evidence" value="ECO:0007669"/>
    <property type="project" value="UniProtKB-KW"/>
</dbReference>
<dbReference type="RefSeq" id="WP_229962841.1">
    <property type="nucleotide sequence ID" value="NZ_JAJJWI010000035.1"/>
</dbReference>
<protein>
    <submittedName>
        <fullName evidence="4">Alpha/beta hydrolase family protein</fullName>
        <ecNumber evidence="4">3.4.-.-</ecNumber>
    </submittedName>
</protein>
<name>A0ABW4WZL5_9BACT</name>
<sequence length="363" mass="41601">MKCKNFYSILFSLLAFSLLPYSIVAQSTEELQKEISSLSRQLAGLRYNFDQLNKAIDDIAWYHKIGDVAYVDKVNMTGPPPRVVKNPTGQGANNPVRFSSYVFIPKNIDTNKKYPLLVLPHGGVHSNFNTFYAHIIRELVAQEYIIVAPEYRGSTGYGRGFYEQIDYGGLENEDVKASRDYMLENYEFIDGNRVGILGWSHGGMITLINIFEHPKDYRVAYAGVPVSDLVARMGYKTQGYRDAYSADYHIGKDAFENVQEYRKRSPAWNAAKLQTPLLIHTNTNDEDVNVLEVEHLIQALKAEDKKFDYVIYEDIPGGHTFNRIDTKRAKEIRLEVYKYLASYLKPGNAFKSYRDLKKAGYRF</sequence>
<dbReference type="EMBL" id="JBHUHV010000049">
    <property type="protein sequence ID" value="MFD2068177.1"/>
    <property type="molecule type" value="Genomic_DNA"/>
</dbReference>
<accession>A0ABW4WZL5</accession>
<feature type="domain" description="Peptidase S9 prolyl oligopeptidase catalytic" evidence="3">
    <location>
        <begin position="138"/>
        <end position="345"/>
    </location>
</feature>
<evidence type="ECO:0000256" key="1">
    <source>
        <dbReference type="ARBA" id="ARBA00022801"/>
    </source>
</evidence>
<dbReference type="PANTHER" id="PTHR42776:SF27">
    <property type="entry name" value="DIPEPTIDYL PEPTIDASE FAMILY MEMBER 6"/>
    <property type="match status" value="1"/>
</dbReference>
<proteinExistence type="predicted"/>
<dbReference type="SUPFAM" id="SSF53474">
    <property type="entry name" value="alpha/beta-Hydrolases"/>
    <property type="match status" value="1"/>
</dbReference>
<comment type="caution">
    <text evidence="4">The sequence shown here is derived from an EMBL/GenBank/DDBJ whole genome shotgun (WGS) entry which is preliminary data.</text>
</comment>
<evidence type="ECO:0000256" key="2">
    <source>
        <dbReference type="SAM" id="SignalP"/>
    </source>
</evidence>
<dbReference type="InterPro" id="IPR029058">
    <property type="entry name" value="AB_hydrolase_fold"/>
</dbReference>
<feature type="signal peptide" evidence="2">
    <location>
        <begin position="1"/>
        <end position="27"/>
    </location>
</feature>
<keyword evidence="5" id="KW-1185">Reference proteome</keyword>
<evidence type="ECO:0000313" key="4">
    <source>
        <dbReference type="EMBL" id="MFD2068177.1"/>
    </source>
</evidence>
<gene>
    <name evidence="4" type="ORF">ACFSKU_14885</name>
</gene>
<dbReference type="PANTHER" id="PTHR42776">
    <property type="entry name" value="SERINE PEPTIDASE S9 FAMILY MEMBER"/>
    <property type="match status" value="1"/>
</dbReference>
<dbReference type="Pfam" id="PF00326">
    <property type="entry name" value="Peptidase_S9"/>
    <property type="match status" value="1"/>
</dbReference>
<evidence type="ECO:0000313" key="5">
    <source>
        <dbReference type="Proteomes" id="UP001597369"/>
    </source>
</evidence>
<keyword evidence="2" id="KW-0732">Signal</keyword>
<dbReference type="InterPro" id="IPR001375">
    <property type="entry name" value="Peptidase_S9_cat"/>
</dbReference>
<reference evidence="5" key="1">
    <citation type="journal article" date="2019" name="Int. J. Syst. Evol. Microbiol.">
        <title>The Global Catalogue of Microorganisms (GCM) 10K type strain sequencing project: providing services to taxonomists for standard genome sequencing and annotation.</title>
        <authorList>
            <consortium name="The Broad Institute Genomics Platform"/>
            <consortium name="The Broad Institute Genome Sequencing Center for Infectious Disease"/>
            <person name="Wu L."/>
            <person name="Ma J."/>
        </authorList>
    </citation>
    <scope>NUCLEOTIDE SEQUENCE [LARGE SCALE GENOMIC DNA]</scope>
    <source>
        <strain evidence="5">JCM 16545</strain>
    </source>
</reference>
<keyword evidence="1 4" id="KW-0378">Hydrolase</keyword>
<dbReference type="Gene3D" id="3.40.50.1820">
    <property type="entry name" value="alpha/beta hydrolase"/>
    <property type="match status" value="1"/>
</dbReference>
<dbReference type="EC" id="3.4.-.-" evidence="4"/>
<organism evidence="4 5">
    <name type="scientific">Pontibacter silvestris</name>
    <dbReference type="NCBI Taxonomy" id="2305183"/>
    <lineage>
        <taxon>Bacteria</taxon>
        <taxon>Pseudomonadati</taxon>
        <taxon>Bacteroidota</taxon>
        <taxon>Cytophagia</taxon>
        <taxon>Cytophagales</taxon>
        <taxon>Hymenobacteraceae</taxon>
        <taxon>Pontibacter</taxon>
    </lineage>
</organism>
<evidence type="ECO:0000259" key="3">
    <source>
        <dbReference type="Pfam" id="PF00326"/>
    </source>
</evidence>
<feature type="chain" id="PRO_5045379644" evidence="2">
    <location>
        <begin position="28"/>
        <end position="363"/>
    </location>
</feature>
<dbReference type="Proteomes" id="UP001597369">
    <property type="component" value="Unassembled WGS sequence"/>
</dbReference>